<dbReference type="AlphaFoldDB" id="A0A0C3I623"/>
<dbReference type="InterPro" id="IPR037063">
    <property type="entry name" value="PHb_sf"/>
</dbReference>
<dbReference type="InterPro" id="IPR012544">
    <property type="entry name" value="PHb"/>
</dbReference>
<dbReference type="OrthoDB" id="3199551at2"/>
<dbReference type="Pfam" id="PF08000">
    <property type="entry name" value="bPH_1"/>
    <property type="match status" value="1"/>
</dbReference>
<dbReference type="PANTHER" id="PTHR35796:SF2">
    <property type="entry name" value="YVBH-LIKE OLIGOMERISATION REGION"/>
    <property type="match status" value="1"/>
</dbReference>
<comment type="caution">
    <text evidence="2">The sequence shown here is derived from an EMBL/GenBank/DDBJ whole genome shotgun (WGS) entry which is preliminary data.</text>
</comment>
<dbReference type="STRING" id="50718.SU60_12645"/>
<dbReference type="PANTHER" id="PTHR35796">
    <property type="entry name" value="HYPOTHETICAL CYTOSOLIC PROTEIN"/>
    <property type="match status" value="1"/>
</dbReference>
<feature type="domain" description="Bacterial Pleckstrin homology" evidence="1">
    <location>
        <begin position="5"/>
        <end position="123"/>
    </location>
</feature>
<evidence type="ECO:0000259" key="1">
    <source>
        <dbReference type="Pfam" id="PF08000"/>
    </source>
</evidence>
<evidence type="ECO:0000313" key="3">
    <source>
        <dbReference type="Proteomes" id="UP000031977"/>
    </source>
</evidence>
<gene>
    <name evidence="2" type="ORF">SU60_12645</name>
</gene>
<evidence type="ECO:0000313" key="2">
    <source>
        <dbReference type="EMBL" id="KIN10475.1"/>
    </source>
</evidence>
<dbReference type="CDD" id="cd13225">
    <property type="entry name" value="PH-like_bacteria"/>
    <property type="match status" value="1"/>
</dbReference>
<dbReference type="Gene3D" id="2.30.29.50">
    <property type="entry name" value="Bacterial Pleckstrin homology domain"/>
    <property type="match status" value="1"/>
</dbReference>
<accession>A0A0C3I623</accession>
<dbReference type="Proteomes" id="UP000031977">
    <property type="component" value="Unassembled WGS sequence"/>
</dbReference>
<sequence length="125" mass="13954">MIDFENSSVFKLKPIEVTKVRDDFHKFLIDGEGVFAGFKTVRDQVVFTNKRVIAANVQGLTGSKVDYTSLPYSKISAFSVESSGSFDLDCEIEFFISGVGRVRFEIKGSFDLVAFNRIISEHVLG</sequence>
<reference evidence="2 3" key="1">
    <citation type="submission" date="2015-01" db="EMBL/GenBank/DDBJ databases">
        <title>Draft genome of Vibrio mytili type strain CAIM 528.</title>
        <authorList>
            <person name="Gonzalez-Castillo A."/>
            <person name="Gomez-Gil B."/>
            <person name="Enciso-Ibarra J."/>
        </authorList>
    </citation>
    <scope>NUCLEOTIDE SEQUENCE [LARGE SCALE GENOMIC DNA]</scope>
    <source>
        <strain evidence="2 3">CAIM 528</strain>
    </source>
</reference>
<keyword evidence="3" id="KW-1185">Reference proteome</keyword>
<dbReference type="RefSeq" id="WP_041155819.1">
    <property type="nucleotide sequence ID" value="NZ_CBCRVP010000002.1"/>
</dbReference>
<organism evidence="2 3">
    <name type="scientific">Vibrio mytili</name>
    <dbReference type="NCBI Taxonomy" id="50718"/>
    <lineage>
        <taxon>Bacteria</taxon>
        <taxon>Pseudomonadati</taxon>
        <taxon>Pseudomonadota</taxon>
        <taxon>Gammaproteobacteria</taxon>
        <taxon>Vibrionales</taxon>
        <taxon>Vibrionaceae</taxon>
        <taxon>Vibrio</taxon>
    </lineage>
</organism>
<protein>
    <submittedName>
        <fullName evidence="2">Cytoplasmic protein</fullName>
    </submittedName>
</protein>
<proteinExistence type="predicted"/>
<dbReference type="SUPFAM" id="SSF50729">
    <property type="entry name" value="PH domain-like"/>
    <property type="match status" value="1"/>
</dbReference>
<name>A0A0C3I623_9VIBR</name>
<dbReference type="EMBL" id="JXOK01000049">
    <property type="protein sequence ID" value="KIN10475.1"/>
    <property type="molecule type" value="Genomic_DNA"/>
</dbReference>